<name>A0A0D0DD87_9AGAM</name>
<proteinExistence type="predicted"/>
<evidence type="ECO:0000313" key="1">
    <source>
        <dbReference type="EMBL" id="KIK75330.1"/>
    </source>
</evidence>
<reference evidence="2" key="2">
    <citation type="submission" date="2015-01" db="EMBL/GenBank/DDBJ databases">
        <title>Evolutionary Origins and Diversification of the Mycorrhizal Mutualists.</title>
        <authorList>
            <consortium name="DOE Joint Genome Institute"/>
            <consortium name="Mycorrhizal Genomics Consortium"/>
            <person name="Kohler A."/>
            <person name="Kuo A."/>
            <person name="Nagy L.G."/>
            <person name="Floudas D."/>
            <person name="Copeland A."/>
            <person name="Barry K.W."/>
            <person name="Cichocki N."/>
            <person name="Veneault-Fourrey C."/>
            <person name="LaButti K."/>
            <person name="Lindquist E.A."/>
            <person name="Lipzen A."/>
            <person name="Lundell T."/>
            <person name="Morin E."/>
            <person name="Murat C."/>
            <person name="Riley R."/>
            <person name="Ohm R."/>
            <person name="Sun H."/>
            <person name="Tunlid A."/>
            <person name="Henrissat B."/>
            <person name="Grigoriev I.V."/>
            <person name="Hibbett D.S."/>
            <person name="Martin F."/>
        </authorList>
    </citation>
    <scope>NUCLEOTIDE SEQUENCE [LARGE SCALE GENOMIC DNA]</scope>
    <source>
        <strain evidence="2">Ve08.2h10</strain>
    </source>
</reference>
<sequence>EEHVDALEALGCDKPQVYNNNNEMIDARPSLWIDCFSDTDSEEEAEDVGEMI</sequence>
<evidence type="ECO:0000313" key="2">
    <source>
        <dbReference type="Proteomes" id="UP000054538"/>
    </source>
</evidence>
<dbReference type="InParanoid" id="A0A0D0DD87"/>
<accession>A0A0D0DD87</accession>
<gene>
    <name evidence="1" type="ORF">PAXRUDRAFT_173168</name>
</gene>
<organism evidence="1 2">
    <name type="scientific">Paxillus rubicundulus Ve08.2h10</name>
    <dbReference type="NCBI Taxonomy" id="930991"/>
    <lineage>
        <taxon>Eukaryota</taxon>
        <taxon>Fungi</taxon>
        <taxon>Dikarya</taxon>
        <taxon>Basidiomycota</taxon>
        <taxon>Agaricomycotina</taxon>
        <taxon>Agaricomycetes</taxon>
        <taxon>Agaricomycetidae</taxon>
        <taxon>Boletales</taxon>
        <taxon>Paxilineae</taxon>
        <taxon>Paxillaceae</taxon>
        <taxon>Paxillus</taxon>
    </lineage>
</organism>
<dbReference type="EMBL" id="KN828187">
    <property type="protein sequence ID" value="KIK75330.1"/>
    <property type="molecule type" value="Genomic_DNA"/>
</dbReference>
<reference evidence="1 2" key="1">
    <citation type="submission" date="2014-04" db="EMBL/GenBank/DDBJ databases">
        <authorList>
            <consortium name="DOE Joint Genome Institute"/>
            <person name="Kuo A."/>
            <person name="Kohler A."/>
            <person name="Jargeat P."/>
            <person name="Nagy L.G."/>
            <person name="Floudas D."/>
            <person name="Copeland A."/>
            <person name="Barry K.W."/>
            <person name="Cichocki N."/>
            <person name="Veneault-Fourrey C."/>
            <person name="LaButti K."/>
            <person name="Lindquist E.A."/>
            <person name="Lipzen A."/>
            <person name="Lundell T."/>
            <person name="Morin E."/>
            <person name="Murat C."/>
            <person name="Sun H."/>
            <person name="Tunlid A."/>
            <person name="Henrissat B."/>
            <person name="Grigoriev I.V."/>
            <person name="Hibbett D.S."/>
            <person name="Martin F."/>
            <person name="Nordberg H.P."/>
            <person name="Cantor M.N."/>
            <person name="Hua S.X."/>
        </authorList>
    </citation>
    <scope>NUCLEOTIDE SEQUENCE [LARGE SCALE GENOMIC DNA]</scope>
    <source>
        <strain evidence="1 2">Ve08.2h10</strain>
    </source>
</reference>
<dbReference type="Proteomes" id="UP000054538">
    <property type="component" value="Unassembled WGS sequence"/>
</dbReference>
<dbReference type="OrthoDB" id="2708321at2759"/>
<protein>
    <submittedName>
        <fullName evidence="1">Unplaced genomic scaffold scaffold_3365, whole genome shotgun sequence</fullName>
    </submittedName>
</protein>
<feature type="non-terminal residue" evidence="1">
    <location>
        <position position="1"/>
    </location>
</feature>
<dbReference type="AlphaFoldDB" id="A0A0D0DD87"/>
<dbReference type="HOGENOM" id="CLU_3093052_0_0_1"/>
<keyword evidence="2" id="KW-1185">Reference proteome</keyword>